<comment type="catalytic activity">
    <reaction evidence="20">
        <text>L-threonyl-[protein] + ATP = O-phospho-L-threonyl-[protein] + ADP + H(+)</text>
        <dbReference type="Rhea" id="RHEA:46608"/>
        <dbReference type="Rhea" id="RHEA-COMP:11060"/>
        <dbReference type="Rhea" id="RHEA-COMP:11605"/>
        <dbReference type="ChEBI" id="CHEBI:15378"/>
        <dbReference type="ChEBI" id="CHEBI:30013"/>
        <dbReference type="ChEBI" id="CHEBI:30616"/>
        <dbReference type="ChEBI" id="CHEBI:61977"/>
        <dbReference type="ChEBI" id="CHEBI:456216"/>
        <dbReference type="EC" id="2.7.11.1"/>
    </reaction>
</comment>
<comment type="caution">
    <text evidence="25">The sequence shown here is derived from an EMBL/GenBank/DDBJ whole genome shotgun (WGS) entry which is preliminary data.</text>
</comment>
<evidence type="ECO:0000256" key="22">
    <source>
        <dbReference type="PROSITE-ProRule" id="PRU10141"/>
    </source>
</evidence>
<feature type="domain" description="Protein kinase" evidence="24">
    <location>
        <begin position="689"/>
        <end position="967"/>
    </location>
</feature>
<dbReference type="PROSITE" id="PS00107">
    <property type="entry name" value="PROTEIN_KINASE_ATP"/>
    <property type="match status" value="1"/>
</dbReference>
<keyword evidence="16 23" id="KW-0472">Membrane</keyword>
<evidence type="ECO:0000256" key="9">
    <source>
        <dbReference type="ARBA" id="ARBA00022692"/>
    </source>
</evidence>
<evidence type="ECO:0000313" key="26">
    <source>
        <dbReference type="Proteomes" id="UP000796880"/>
    </source>
</evidence>
<dbReference type="Gene3D" id="3.80.10.10">
    <property type="entry name" value="Ribonuclease Inhibitor"/>
    <property type="match status" value="4"/>
</dbReference>
<evidence type="ECO:0000256" key="19">
    <source>
        <dbReference type="ARBA" id="ARBA00038043"/>
    </source>
</evidence>
<evidence type="ECO:0000313" key="25">
    <source>
        <dbReference type="EMBL" id="KAF3457407.1"/>
    </source>
</evidence>
<gene>
    <name evidence="25" type="ORF">FNV43_RR02064</name>
</gene>
<dbReference type="Gene3D" id="1.10.510.10">
    <property type="entry name" value="Transferase(Phosphotransferase) domain 1"/>
    <property type="match status" value="1"/>
</dbReference>
<dbReference type="InterPro" id="IPR011009">
    <property type="entry name" value="Kinase-like_dom_sf"/>
</dbReference>
<keyword evidence="4" id="KW-0964">Secreted</keyword>
<dbReference type="InterPro" id="IPR003591">
    <property type="entry name" value="Leu-rich_rpt_typical-subtyp"/>
</dbReference>
<evidence type="ECO:0000256" key="6">
    <source>
        <dbReference type="ARBA" id="ARBA00022553"/>
    </source>
</evidence>
<dbReference type="Pfam" id="PF08263">
    <property type="entry name" value="LRRNT_2"/>
    <property type="match status" value="1"/>
</dbReference>
<dbReference type="SUPFAM" id="SSF52058">
    <property type="entry name" value="L domain-like"/>
    <property type="match status" value="1"/>
</dbReference>
<keyword evidence="15 23" id="KW-1133">Transmembrane helix</keyword>
<dbReference type="InterPro" id="IPR008266">
    <property type="entry name" value="Tyr_kinase_AS"/>
</dbReference>
<dbReference type="SUPFAM" id="SSF52047">
    <property type="entry name" value="RNI-like"/>
    <property type="match status" value="1"/>
</dbReference>
<feature type="transmembrane region" description="Helical" evidence="23">
    <location>
        <begin position="7"/>
        <end position="26"/>
    </location>
</feature>
<dbReference type="InterPro" id="IPR013210">
    <property type="entry name" value="LRR_N_plant-typ"/>
</dbReference>
<evidence type="ECO:0000256" key="12">
    <source>
        <dbReference type="ARBA" id="ARBA00022741"/>
    </source>
</evidence>
<keyword evidence="14 22" id="KW-0067">ATP-binding</keyword>
<name>A0A8K0HR02_9ROSA</name>
<evidence type="ECO:0000256" key="5">
    <source>
        <dbReference type="ARBA" id="ARBA00022527"/>
    </source>
</evidence>
<keyword evidence="4" id="KW-0134">Cell wall</keyword>
<evidence type="ECO:0000256" key="23">
    <source>
        <dbReference type="SAM" id="Phobius"/>
    </source>
</evidence>
<dbReference type="Gene3D" id="3.30.200.20">
    <property type="entry name" value="Phosphorylase Kinase, domain 1"/>
    <property type="match status" value="1"/>
</dbReference>
<evidence type="ECO:0000256" key="16">
    <source>
        <dbReference type="ARBA" id="ARBA00023136"/>
    </source>
</evidence>
<evidence type="ECO:0000256" key="15">
    <source>
        <dbReference type="ARBA" id="ARBA00022989"/>
    </source>
</evidence>
<dbReference type="PROSITE" id="PS50011">
    <property type="entry name" value="PROTEIN_KINASE_DOM"/>
    <property type="match status" value="1"/>
</dbReference>
<evidence type="ECO:0000256" key="10">
    <source>
        <dbReference type="ARBA" id="ARBA00022729"/>
    </source>
</evidence>
<dbReference type="SUPFAM" id="SSF56112">
    <property type="entry name" value="Protein kinase-like (PK-like)"/>
    <property type="match status" value="1"/>
</dbReference>
<dbReference type="InterPro" id="IPR000719">
    <property type="entry name" value="Prot_kinase_dom"/>
</dbReference>
<evidence type="ECO:0000256" key="13">
    <source>
        <dbReference type="ARBA" id="ARBA00022777"/>
    </source>
</evidence>
<evidence type="ECO:0000256" key="11">
    <source>
        <dbReference type="ARBA" id="ARBA00022737"/>
    </source>
</evidence>
<dbReference type="InterPro" id="IPR032675">
    <property type="entry name" value="LRR_dom_sf"/>
</dbReference>
<evidence type="ECO:0000256" key="1">
    <source>
        <dbReference type="ARBA" id="ARBA00004191"/>
    </source>
</evidence>
<dbReference type="InterPro" id="IPR017441">
    <property type="entry name" value="Protein_kinase_ATP_BS"/>
</dbReference>
<dbReference type="PANTHER" id="PTHR48005:SF70">
    <property type="entry name" value="MDIS1-INTERACTING RECEPTOR LIKE KINASE 2-LIKE"/>
    <property type="match status" value="1"/>
</dbReference>
<evidence type="ECO:0000256" key="4">
    <source>
        <dbReference type="ARBA" id="ARBA00022512"/>
    </source>
</evidence>
<dbReference type="InterPro" id="IPR051420">
    <property type="entry name" value="Ser_Thr_Kinases_DiverseReg"/>
</dbReference>
<keyword evidence="8" id="KW-0808">Transferase</keyword>
<feature type="binding site" evidence="22">
    <location>
        <position position="718"/>
    </location>
    <ligand>
        <name>ATP</name>
        <dbReference type="ChEBI" id="CHEBI:30616"/>
    </ligand>
</feature>
<dbReference type="Pfam" id="PF23598">
    <property type="entry name" value="LRR_14"/>
    <property type="match status" value="1"/>
</dbReference>
<evidence type="ECO:0000256" key="20">
    <source>
        <dbReference type="ARBA" id="ARBA00047899"/>
    </source>
</evidence>
<dbReference type="GO" id="GO:0005524">
    <property type="term" value="F:ATP binding"/>
    <property type="evidence" value="ECO:0007669"/>
    <property type="project" value="UniProtKB-UniRule"/>
</dbReference>
<reference evidence="25" key="1">
    <citation type="submission" date="2020-03" db="EMBL/GenBank/DDBJ databases">
        <title>A high-quality chromosome-level genome assembly of a woody plant with both climbing and erect habits, Rhamnella rubrinervis.</title>
        <authorList>
            <person name="Lu Z."/>
            <person name="Yang Y."/>
            <person name="Zhu X."/>
            <person name="Sun Y."/>
        </authorList>
    </citation>
    <scope>NUCLEOTIDE SEQUENCE</scope>
    <source>
        <strain evidence="25">BYM</strain>
        <tissue evidence="25">Leaf</tissue>
    </source>
</reference>
<protein>
    <recommendedName>
        <fullName evidence="3">non-specific serine/threonine protein kinase</fullName>
        <ecNumber evidence="3">2.7.11.1</ecNumber>
    </recommendedName>
</protein>
<dbReference type="SMART" id="SM00365">
    <property type="entry name" value="LRR_SD22"/>
    <property type="match status" value="7"/>
</dbReference>
<keyword evidence="26" id="KW-1185">Reference proteome</keyword>
<accession>A0A8K0HR02</accession>
<dbReference type="EMBL" id="VOIH02000001">
    <property type="protein sequence ID" value="KAF3457407.1"/>
    <property type="molecule type" value="Genomic_DNA"/>
</dbReference>
<dbReference type="OrthoDB" id="1188832at2759"/>
<dbReference type="Proteomes" id="UP000796880">
    <property type="component" value="Unassembled WGS sequence"/>
</dbReference>
<keyword evidence="6" id="KW-0597">Phosphoprotein</keyword>
<keyword evidence="13" id="KW-0418">Kinase</keyword>
<evidence type="ECO:0000256" key="2">
    <source>
        <dbReference type="ARBA" id="ARBA00004479"/>
    </source>
</evidence>
<evidence type="ECO:0000256" key="21">
    <source>
        <dbReference type="ARBA" id="ARBA00048679"/>
    </source>
</evidence>
<evidence type="ECO:0000256" key="18">
    <source>
        <dbReference type="ARBA" id="ARBA00023180"/>
    </source>
</evidence>
<keyword evidence="10" id="KW-0732">Signal</keyword>
<evidence type="ECO:0000259" key="24">
    <source>
        <dbReference type="PROSITE" id="PS50011"/>
    </source>
</evidence>
<dbReference type="PROSITE" id="PS00109">
    <property type="entry name" value="PROTEIN_KINASE_TYR"/>
    <property type="match status" value="1"/>
</dbReference>
<dbReference type="Pfam" id="PF00069">
    <property type="entry name" value="Pkinase"/>
    <property type="match status" value="1"/>
</dbReference>
<keyword evidence="18" id="KW-0325">Glycoprotein</keyword>
<dbReference type="PRINTS" id="PR00019">
    <property type="entry name" value="LEURICHRPT"/>
</dbReference>
<dbReference type="FunFam" id="3.80.10.10:FF:000400">
    <property type="entry name" value="Nuclear pore complex protein NUP107"/>
    <property type="match status" value="2"/>
</dbReference>
<keyword evidence="7" id="KW-0433">Leucine-rich repeat</keyword>
<evidence type="ECO:0000256" key="8">
    <source>
        <dbReference type="ARBA" id="ARBA00022679"/>
    </source>
</evidence>
<feature type="transmembrane region" description="Helical" evidence="23">
    <location>
        <begin position="622"/>
        <end position="645"/>
    </location>
</feature>
<dbReference type="AlphaFoldDB" id="A0A8K0HR02"/>
<dbReference type="FunFam" id="3.30.200.20:FF:000309">
    <property type="entry name" value="Leucine-rich repeat receptor protein kinase MSP1"/>
    <property type="match status" value="1"/>
</dbReference>
<keyword evidence="9 23" id="KW-0812">Transmembrane</keyword>
<dbReference type="FunFam" id="1.10.510.10:FF:000445">
    <property type="entry name" value="MDIS1-interacting receptor like kinase 2"/>
    <property type="match status" value="1"/>
</dbReference>
<keyword evidence="11" id="KW-0677">Repeat</keyword>
<dbReference type="SMART" id="SM00369">
    <property type="entry name" value="LRR_TYP"/>
    <property type="match status" value="9"/>
</dbReference>
<comment type="similarity">
    <text evidence="19">Belongs to the polygalacturonase-inhibiting protein family.</text>
</comment>
<evidence type="ECO:0000256" key="7">
    <source>
        <dbReference type="ARBA" id="ARBA00022614"/>
    </source>
</evidence>
<sequence length="986" mass="109230">MEISNNLLVLPIQFFSGFIIILILLFPCPSTATPRETEALLKWKNSLHNQTNHPLLPSWKLIPSTNSSHSSCCRWTGIVCNEFGSVTEINLTTSNLKGTLQYFNFSSFPNLLSLDLYNNSLYGSIPSHISNLSRLTHLDLSLNQLSGNIPFEISMLVSLEEFWLYHNSFSGSIPAFIGNLSKLSNLDFSENNITGSIPLEVGQLNSLTELYVANNYLSGSIPAFIGNLSKLSELDFSENNITGSIPQEVGHLKTLTELYLRNNYLSDSIPSSIGNLSKLSHLELGENNITGSIPASFGNLTNLERFGINKNSFTGYLPENICLGGKLSWFIAFNNHFIGPIPKSLRNCSTLFRVRLQGNQLTGNISEVFGIYSNLVYMELSNNKLVGNLDRSWGQCPKLAMLDISNNKISGRLPIELGKATKLQVLDLSSNLLVGEVPKELGELKLLFNLKLNNNSLSGKVPTELGMLSNLEELDLSANKLSGPIPSHLEHCSKLSHLSLRSNKFNGTVPFQMGSLQYSLRDLDLSQNLLTGQLPLELGHLEILEIFNLSHNKFSGSIPSTFNEMKSLISIDISYNQLEGPIPNIKVFIEAPIETMEHNKGLCGNNSNLEPCPISKKNRNEVVIISVIVSISVTIFLFFFIVGMLSIRQKRERNKIEEPTVTQNETLFVAWGHDGKKVHKEIVKATENFDSKYCIGVGGFGSVYKTLLSTGRVVAVKKFHENGGVADEETFTTETSILTKVRHRNIIKLYGFCLHTRNSFLVYEFMERGSLEKILSDDGKAMELEWAKRVNVVKGLANAIFYMHHECCPCIVHRDISSKNVLLDGEYEAHLSDFGSARTVDHGSSNWTSFAGTVGYAAPELAYTMEVNEKYDVYSFGVVTLEVIIGKHPGDLISSFPLPSSLSAPAAHHQILFGNVLDQRLSPPRNQIANQVVSIANIAFACLHANPQSRPTMKQVSDKFAVSSPSLSVPLDLITLQQLFDPPTWT</sequence>
<dbReference type="FunFam" id="3.80.10.10:FF:000177">
    <property type="entry name" value="Leucine-rich repeat receptor-like serine/threonine-protein kinase At1g17230"/>
    <property type="match status" value="1"/>
</dbReference>
<keyword evidence="17" id="KW-0675">Receptor</keyword>
<proteinExistence type="inferred from homology"/>
<comment type="catalytic activity">
    <reaction evidence="21">
        <text>L-seryl-[protein] + ATP = O-phospho-L-seryl-[protein] + ADP + H(+)</text>
        <dbReference type="Rhea" id="RHEA:17989"/>
        <dbReference type="Rhea" id="RHEA-COMP:9863"/>
        <dbReference type="Rhea" id="RHEA-COMP:11604"/>
        <dbReference type="ChEBI" id="CHEBI:15378"/>
        <dbReference type="ChEBI" id="CHEBI:29999"/>
        <dbReference type="ChEBI" id="CHEBI:30616"/>
        <dbReference type="ChEBI" id="CHEBI:83421"/>
        <dbReference type="ChEBI" id="CHEBI:456216"/>
        <dbReference type="EC" id="2.7.11.1"/>
    </reaction>
</comment>
<evidence type="ECO:0000256" key="17">
    <source>
        <dbReference type="ARBA" id="ARBA00023170"/>
    </source>
</evidence>
<dbReference type="EC" id="2.7.11.1" evidence="3"/>
<dbReference type="GO" id="GO:0004674">
    <property type="term" value="F:protein serine/threonine kinase activity"/>
    <property type="evidence" value="ECO:0007669"/>
    <property type="project" value="UniProtKB-KW"/>
</dbReference>
<dbReference type="InterPro" id="IPR055414">
    <property type="entry name" value="LRR_R13L4/SHOC2-like"/>
</dbReference>
<dbReference type="InterPro" id="IPR001611">
    <property type="entry name" value="Leu-rich_rpt"/>
</dbReference>
<dbReference type="GO" id="GO:0016020">
    <property type="term" value="C:membrane"/>
    <property type="evidence" value="ECO:0007669"/>
    <property type="project" value="UniProtKB-SubCell"/>
</dbReference>
<dbReference type="Pfam" id="PF00560">
    <property type="entry name" value="LRR_1"/>
    <property type="match status" value="9"/>
</dbReference>
<evidence type="ECO:0000256" key="3">
    <source>
        <dbReference type="ARBA" id="ARBA00012513"/>
    </source>
</evidence>
<evidence type="ECO:0000256" key="14">
    <source>
        <dbReference type="ARBA" id="ARBA00022840"/>
    </source>
</evidence>
<keyword evidence="5" id="KW-0723">Serine/threonine-protein kinase</keyword>
<organism evidence="25 26">
    <name type="scientific">Rhamnella rubrinervis</name>
    <dbReference type="NCBI Taxonomy" id="2594499"/>
    <lineage>
        <taxon>Eukaryota</taxon>
        <taxon>Viridiplantae</taxon>
        <taxon>Streptophyta</taxon>
        <taxon>Embryophyta</taxon>
        <taxon>Tracheophyta</taxon>
        <taxon>Spermatophyta</taxon>
        <taxon>Magnoliopsida</taxon>
        <taxon>eudicotyledons</taxon>
        <taxon>Gunneridae</taxon>
        <taxon>Pentapetalae</taxon>
        <taxon>rosids</taxon>
        <taxon>fabids</taxon>
        <taxon>Rosales</taxon>
        <taxon>Rhamnaceae</taxon>
        <taxon>rhamnoid group</taxon>
        <taxon>Rhamneae</taxon>
        <taxon>Rhamnella</taxon>
    </lineage>
</organism>
<comment type="subcellular location">
    <subcellularLocation>
        <location evidence="2">Membrane</location>
        <topology evidence="2">Single-pass type I membrane protein</topology>
    </subcellularLocation>
    <subcellularLocation>
        <location evidence="1">Secreted</location>
        <location evidence="1">Cell wall</location>
    </subcellularLocation>
</comment>
<dbReference type="PANTHER" id="PTHR48005">
    <property type="entry name" value="LEUCINE RICH REPEAT KINASE 2"/>
    <property type="match status" value="1"/>
</dbReference>
<keyword evidence="12 22" id="KW-0547">Nucleotide-binding</keyword>